<organism evidence="1 2">
    <name type="scientific">Arthrobotrys musiformis</name>
    <dbReference type="NCBI Taxonomy" id="47236"/>
    <lineage>
        <taxon>Eukaryota</taxon>
        <taxon>Fungi</taxon>
        <taxon>Dikarya</taxon>
        <taxon>Ascomycota</taxon>
        <taxon>Pezizomycotina</taxon>
        <taxon>Orbiliomycetes</taxon>
        <taxon>Orbiliales</taxon>
        <taxon>Orbiliaceae</taxon>
        <taxon>Arthrobotrys</taxon>
    </lineage>
</organism>
<name>A0AAV9WFH1_9PEZI</name>
<reference evidence="1 2" key="1">
    <citation type="submission" date="2023-08" db="EMBL/GenBank/DDBJ databases">
        <authorList>
            <person name="Palmer J.M."/>
        </authorList>
    </citation>
    <scope>NUCLEOTIDE SEQUENCE [LARGE SCALE GENOMIC DNA]</scope>
    <source>
        <strain evidence="1 2">TWF481</strain>
    </source>
</reference>
<dbReference type="Proteomes" id="UP001370758">
    <property type="component" value="Unassembled WGS sequence"/>
</dbReference>
<comment type="caution">
    <text evidence="1">The sequence shown here is derived from an EMBL/GenBank/DDBJ whole genome shotgun (WGS) entry which is preliminary data.</text>
</comment>
<gene>
    <name evidence="1" type="ORF">TWF481_006015</name>
</gene>
<sequence>MPNTTLDGGRGALGPEVCALFNCAVDPSGGPVQGGSDTLNQVEKANFTYCSNVWPVANKPSSRQPGLSAALLDRLLGTNLVRILQGGATSGDANGLVGPLVCLLFSCNIGPQVTTTLTTTSTATSVSTVSTTRLSTTTLTSTCSPTTIPMSIFTTTTSFVTLTSPTTSTVFSVREY</sequence>
<dbReference type="AlphaFoldDB" id="A0AAV9WFH1"/>
<accession>A0AAV9WFH1</accession>
<keyword evidence="2" id="KW-1185">Reference proteome</keyword>
<protein>
    <submittedName>
        <fullName evidence="1">Uncharacterized protein</fullName>
    </submittedName>
</protein>
<proteinExistence type="predicted"/>
<evidence type="ECO:0000313" key="1">
    <source>
        <dbReference type="EMBL" id="KAK6507588.1"/>
    </source>
</evidence>
<dbReference type="EMBL" id="JAVHJL010000003">
    <property type="protein sequence ID" value="KAK6507588.1"/>
    <property type="molecule type" value="Genomic_DNA"/>
</dbReference>
<evidence type="ECO:0000313" key="2">
    <source>
        <dbReference type="Proteomes" id="UP001370758"/>
    </source>
</evidence>